<evidence type="ECO:0000256" key="8">
    <source>
        <dbReference type="ARBA" id="ARBA00022729"/>
    </source>
</evidence>
<dbReference type="InterPro" id="IPR000209">
    <property type="entry name" value="Peptidase_S8/S53_dom"/>
</dbReference>
<evidence type="ECO:0000256" key="5">
    <source>
        <dbReference type="ARBA" id="ARBA00022525"/>
    </source>
</evidence>
<dbReference type="GO" id="GO:0005576">
    <property type="term" value="C:extracellular region"/>
    <property type="evidence" value="ECO:0007669"/>
    <property type="project" value="UniProtKB-SubCell"/>
</dbReference>
<keyword evidence="13" id="KW-0865">Zymogen</keyword>
<evidence type="ECO:0000256" key="9">
    <source>
        <dbReference type="ARBA" id="ARBA00022801"/>
    </source>
</evidence>
<dbReference type="InterPro" id="IPR050819">
    <property type="entry name" value="Tripeptidyl-peptidase_I"/>
</dbReference>
<comment type="function">
    <text evidence="2">Secreted tripeptidyl-peptidase which degrades proteins at acidic pHs and is involved in virulence.</text>
</comment>
<evidence type="ECO:0000256" key="10">
    <source>
        <dbReference type="ARBA" id="ARBA00022825"/>
    </source>
</evidence>
<evidence type="ECO:0000256" key="12">
    <source>
        <dbReference type="ARBA" id="ARBA00023026"/>
    </source>
</evidence>
<dbReference type="EC" id="3.4.14.10" evidence="4"/>
<feature type="active site" description="Charge relay system" evidence="15">
    <location>
        <position position="330"/>
    </location>
</feature>
<dbReference type="AlphaFoldDB" id="A0A517LQX9"/>
<keyword evidence="12" id="KW-0843">Virulence</keyword>
<dbReference type="STRING" id="50376.A0A517LQX9"/>
<evidence type="ECO:0000313" key="18">
    <source>
        <dbReference type="EMBL" id="QDS78055.1"/>
    </source>
</evidence>
<evidence type="ECO:0000256" key="15">
    <source>
        <dbReference type="PROSITE-ProRule" id="PRU01032"/>
    </source>
</evidence>
<dbReference type="GO" id="GO:0004252">
    <property type="term" value="F:serine-type endopeptidase activity"/>
    <property type="evidence" value="ECO:0007669"/>
    <property type="project" value="UniProtKB-UniRule"/>
</dbReference>
<feature type="binding site" evidence="15">
    <location>
        <position position="614"/>
    </location>
    <ligand>
        <name>Ca(2+)</name>
        <dbReference type="ChEBI" id="CHEBI:29108"/>
    </ligand>
</feature>
<keyword evidence="8 16" id="KW-0732">Signal</keyword>
<dbReference type="CDD" id="cd11377">
    <property type="entry name" value="Pro-peptidase_S53"/>
    <property type="match status" value="1"/>
</dbReference>
<keyword evidence="7 15" id="KW-0479">Metal-binding</keyword>
<dbReference type="PROSITE" id="PS51695">
    <property type="entry name" value="SEDOLISIN"/>
    <property type="match status" value="1"/>
</dbReference>
<dbReference type="InterPro" id="IPR023828">
    <property type="entry name" value="Peptidase_S8_Ser-AS"/>
</dbReference>
<dbReference type="Gene3D" id="3.40.50.200">
    <property type="entry name" value="Peptidase S8/S53 domain"/>
    <property type="match status" value="1"/>
</dbReference>
<dbReference type="EMBL" id="CP042203">
    <property type="protein sequence ID" value="QDS78055.1"/>
    <property type="molecule type" value="Genomic_DNA"/>
</dbReference>
<feature type="chain" id="PRO_5022213804" description="tripeptidyl-peptidase II" evidence="16">
    <location>
        <begin position="20"/>
        <end position="649"/>
    </location>
</feature>
<dbReference type="InterPro" id="IPR015366">
    <property type="entry name" value="S53_propep"/>
</dbReference>
<dbReference type="GO" id="GO:0046872">
    <property type="term" value="F:metal ion binding"/>
    <property type="evidence" value="ECO:0007669"/>
    <property type="project" value="UniProtKB-UniRule"/>
</dbReference>
<evidence type="ECO:0000256" key="16">
    <source>
        <dbReference type="SAM" id="SignalP"/>
    </source>
</evidence>
<evidence type="ECO:0000256" key="7">
    <source>
        <dbReference type="ARBA" id="ARBA00022723"/>
    </source>
</evidence>
<organism evidence="18 19">
    <name type="scientific">Venturia effusa</name>
    <dbReference type="NCBI Taxonomy" id="50376"/>
    <lineage>
        <taxon>Eukaryota</taxon>
        <taxon>Fungi</taxon>
        <taxon>Dikarya</taxon>
        <taxon>Ascomycota</taxon>
        <taxon>Pezizomycotina</taxon>
        <taxon>Dothideomycetes</taxon>
        <taxon>Pleosporomycetidae</taxon>
        <taxon>Venturiales</taxon>
        <taxon>Venturiaceae</taxon>
        <taxon>Venturia</taxon>
    </lineage>
</organism>
<dbReference type="CDD" id="cd04056">
    <property type="entry name" value="Peptidases_S53"/>
    <property type="match status" value="1"/>
</dbReference>
<dbReference type="GO" id="GO:0006508">
    <property type="term" value="P:proteolysis"/>
    <property type="evidence" value="ECO:0007669"/>
    <property type="project" value="UniProtKB-KW"/>
</dbReference>
<feature type="active site" description="Charge relay system" evidence="15">
    <location>
        <position position="571"/>
    </location>
</feature>
<keyword evidence="6 15" id="KW-0645">Protease</keyword>
<dbReference type="Pfam" id="PF09286">
    <property type="entry name" value="Pro-kuma_activ"/>
    <property type="match status" value="1"/>
</dbReference>
<dbReference type="GO" id="GO:0008240">
    <property type="term" value="F:tripeptidyl-peptidase activity"/>
    <property type="evidence" value="ECO:0007669"/>
    <property type="project" value="UniProtKB-EC"/>
</dbReference>
<feature type="binding site" evidence="15">
    <location>
        <position position="634"/>
    </location>
    <ligand>
        <name>Ca(2+)</name>
        <dbReference type="ChEBI" id="CHEBI:29108"/>
    </ligand>
</feature>
<dbReference type="PANTHER" id="PTHR14218:SF39">
    <property type="entry name" value="PEPTIDASE S53 DOMAIN-CONTAINING PROTEIN"/>
    <property type="match status" value="1"/>
</dbReference>
<dbReference type="OrthoDB" id="409122at2759"/>
<dbReference type="InterPro" id="IPR030400">
    <property type="entry name" value="Sedolisin_dom"/>
</dbReference>
<evidence type="ECO:0000256" key="11">
    <source>
        <dbReference type="ARBA" id="ARBA00022837"/>
    </source>
</evidence>
<gene>
    <name evidence="18" type="ORF">FKW77_003343</name>
</gene>
<dbReference type="SUPFAM" id="SSF54897">
    <property type="entry name" value="Protease propeptides/inhibitors"/>
    <property type="match status" value="1"/>
</dbReference>
<feature type="binding site" evidence="15">
    <location>
        <position position="632"/>
    </location>
    <ligand>
        <name>Ca(2+)</name>
        <dbReference type="ChEBI" id="CHEBI:29108"/>
    </ligand>
</feature>
<proteinExistence type="predicted"/>
<dbReference type="InterPro" id="IPR036852">
    <property type="entry name" value="Peptidase_S8/S53_dom_sf"/>
</dbReference>
<protein>
    <recommendedName>
        <fullName evidence="4">tripeptidyl-peptidase II</fullName>
        <ecNumber evidence="4">3.4.14.10</ecNumber>
    </recommendedName>
</protein>
<dbReference type="PANTHER" id="PTHR14218">
    <property type="entry name" value="PROTEASE S8 TRIPEPTIDYL PEPTIDASE I CLN2"/>
    <property type="match status" value="1"/>
</dbReference>
<evidence type="ECO:0000256" key="2">
    <source>
        <dbReference type="ARBA" id="ARBA00002451"/>
    </source>
</evidence>
<comment type="catalytic activity">
    <reaction evidence="1">
        <text>Release of an N-terminal tripeptide from a polypeptide.</text>
        <dbReference type="EC" id="3.4.14.10"/>
    </reaction>
</comment>
<dbReference type="FunFam" id="3.40.50.200:FF:000015">
    <property type="entry name" value="Tripeptidyl peptidase A"/>
    <property type="match status" value="1"/>
</dbReference>
<sequence>MVPFASILVTFTALSTTFASRLNSRPYAVKERHVVPEQWTRLGRAPADTVLELRIALKQSQFDELERHLIEELEIMLGILLTTAKVSTPSHPRYGQHLSSSQVQELVKPSDETSDLVHQWLASHGYGSDHLDYSPAKDWMKITLPVEAAETLLDTEYSVYRHQDGSELIRTPEWSLPTHLHGHIDAIQPTNSFFRMAPLRTQWMASPEVAAVAGAASISTPIAVAQALAATVDPAVSQVCNASRITPDCLRTLYGTKGYIPKVPAKSRIGYCNYLGETTLQSDLDLWTKQFRPDAQGAQIKFELVNGAQNNQVLDQATQTKGTDVEANLDGQSITGMAYPIPVTAYNTGGEPPITRAYAPASGQPNTNEPYLDWVQYILAKPDSDIPATISTSYGEDEQSVPRDYATRVCQDFAQLGSRGVTLLFSSGDNGVGSPGANSQCMLFNDPNNPSNGSPNFLPAFPAGCPYVTAVGGTRGLGDSASTLSGSFSVEVAAGYPDGMSKYSSGGGFSNYFPRPQWQQSAVESYMSKISTEVDPSMYNKSGRAYPDLAANGQRYAVYWGGNVISVDGTSASAPTMAAVVALLNDDLLTSGKAPLGFLNPWLYQTGNKGFKDITQGNAVGCGGNGFPAKDGWDAVTGFGTPSLDYPPY</sequence>
<evidence type="ECO:0000256" key="13">
    <source>
        <dbReference type="ARBA" id="ARBA00023145"/>
    </source>
</evidence>
<comment type="cofactor">
    <cofactor evidence="15">
        <name>Ca(2+)</name>
        <dbReference type="ChEBI" id="CHEBI:29108"/>
    </cofactor>
    <text evidence="15">Binds 1 Ca(2+) ion per subunit.</text>
</comment>
<dbReference type="Proteomes" id="UP000316270">
    <property type="component" value="Chromosome 19"/>
</dbReference>
<evidence type="ECO:0000313" key="19">
    <source>
        <dbReference type="Proteomes" id="UP000316270"/>
    </source>
</evidence>
<dbReference type="SUPFAM" id="SSF52743">
    <property type="entry name" value="Subtilisin-like"/>
    <property type="match status" value="1"/>
</dbReference>
<keyword evidence="14" id="KW-0325">Glycoprotein</keyword>
<dbReference type="PROSITE" id="PS00138">
    <property type="entry name" value="SUBTILASE_SER"/>
    <property type="match status" value="1"/>
</dbReference>
<keyword evidence="10 15" id="KW-0720">Serine protease</keyword>
<evidence type="ECO:0000256" key="6">
    <source>
        <dbReference type="ARBA" id="ARBA00022670"/>
    </source>
</evidence>
<name>A0A517LQX9_9PEZI</name>
<comment type="subcellular location">
    <subcellularLocation>
        <location evidence="3">Secreted</location>
        <location evidence="3">Extracellular space</location>
    </subcellularLocation>
</comment>
<dbReference type="SMART" id="SM00944">
    <property type="entry name" value="Pro-kuma_activ"/>
    <property type="match status" value="1"/>
</dbReference>
<keyword evidence="19" id="KW-1185">Reference proteome</keyword>
<evidence type="ECO:0000256" key="14">
    <source>
        <dbReference type="ARBA" id="ARBA00023180"/>
    </source>
</evidence>
<keyword evidence="9 15" id="KW-0378">Hydrolase</keyword>
<reference evidence="18 19" key="1">
    <citation type="submission" date="2019-07" db="EMBL/GenBank/DDBJ databases">
        <title>Finished genome of Venturia effusa.</title>
        <authorList>
            <person name="Young C.A."/>
            <person name="Cox M.P."/>
            <person name="Ganley A.R.D."/>
            <person name="David W.J."/>
        </authorList>
    </citation>
    <scope>NUCLEOTIDE SEQUENCE [LARGE SCALE GENOMIC DNA]</scope>
    <source>
        <strain evidence="19">albino</strain>
    </source>
</reference>
<evidence type="ECO:0000256" key="1">
    <source>
        <dbReference type="ARBA" id="ARBA00001910"/>
    </source>
</evidence>
<feature type="binding site" evidence="15">
    <location>
        <position position="613"/>
    </location>
    <ligand>
        <name>Ca(2+)</name>
        <dbReference type="ChEBI" id="CHEBI:29108"/>
    </ligand>
</feature>
<dbReference type="Pfam" id="PF00082">
    <property type="entry name" value="Peptidase_S8"/>
    <property type="match status" value="1"/>
</dbReference>
<evidence type="ECO:0000256" key="3">
    <source>
        <dbReference type="ARBA" id="ARBA00004239"/>
    </source>
</evidence>
<keyword evidence="11 15" id="KW-0106">Calcium</keyword>
<accession>A0A517LQX9</accession>
<feature type="domain" description="Peptidase S53" evidence="17">
    <location>
        <begin position="244"/>
        <end position="649"/>
    </location>
</feature>
<feature type="signal peptide" evidence="16">
    <location>
        <begin position="1"/>
        <end position="19"/>
    </location>
</feature>
<keyword evidence="5" id="KW-0964">Secreted</keyword>
<evidence type="ECO:0000256" key="4">
    <source>
        <dbReference type="ARBA" id="ARBA00012462"/>
    </source>
</evidence>
<evidence type="ECO:0000259" key="17">
    <source>
        <dbReference type="PROSITE" id="PS51695"/>
    </source>
</evidence>
<feature type="active site" description="Charge relay system" evidence="15">
    <location>
        <position position="326"/>
    </location>
</feature>